<evidence type="ECO:0000313" key="2">
    <source>
        <dbReference type="Proteomes" id="UP000789901"/>
    </source>
</evidence>
<dbReference type="Proteomes" id="UP000789901">
    <property type="component" value="Unassembled WGS sequence"/>
</dbReference>
<comment type="caution">
    <text evidence="1">The sequence shown here is derived from an EMBL/GenBank/DDBJ whole genome shotgun (WGS) entry which is preliminary data.</text>
</comment>
<accession>A0ABN7UDL1</accession>
<reference evidence="1 2" key="1">
    <citation type="submission" date="2021-06" db="EMBL/GenBank/DDBJ databases">
        <authorList>
            <person name="Kallberg Y."/>
            <person name="Tangrot J."/>
            <person name="Rosling A."/>
        </authorList>
    </citation>
    <scope>NUCLEOTIDE SEQUENCE [LARGE SCALE GENOMIC DNA]</scope>
    <source>
        <strain evidence="1 2">120-4 pot B 10/14</strain>
    </source>
</reference>
<gene>
    <name evidence="1" type="ORF">GMARGA_LOCUS4773</name>
</gene>
<proteinExistence type="predicted"/>
<name>A0ABN7UDL1_GIGMA</name>
<protein>
    <submittedName>
        <fullName evidence="1">40868_t:CDS:1</fullName>
    </submittedName>
</protein>
<organism evidence="1 2">
    <name type="scientific">Gigaspora margarita</name>
    <dbReference type="NCBI Taxonomy" id="4874"/>
    <lineage>
        <taxon>Eukaryota</taxon>
        <taxon>Fungi</taxon>
        <taxon>Fungi incertae sedis</taxon>
        <taxon>Mucoromycota</taxon>
        <taxon>Glomeromycotina</taxon>
        <taxon>Glomeromycetes</taxon>
        <taxon>Diversisporales</taxon>
        <taxon>Gigasporaceae</taxon>
        <taxon>Gigaspora</taxon>
    </lineage>
</organism>
<dbReference type="EMBL" id="CAJVQB010001918">
    <property type="protein sequence ID" value="CAG8555671.1"/>
    <property type="molecule type" value="Genomic_DNA"/>
</dbReference>
<sequence length="153" mass="18386">MSVLLESPNKMDKEIRNKLLFKLLLKNRREIRAVVATLRLVYSFNNLLDNYIKDKYAYLPEHPRELNKEVKGLFLITKRSQLKNLGSYKAKLQEFYYVTRLLSDYFDLPLLRKPLPTILQELTSNLAKIFLYVIVDAENFKEKVRMLRKQYYF</sequence>
<keyword evidence="2" id="KW-1185">Reference proteome</keyword>
<evidence type="ECO:0000313" key="1">
    <source>
        <dbReference type="EMBL" id="CAG8555671.1"/>
    </source>
</evidence>